<evidence type="ECO:0000256" key="4">
    <source>
        <dbReference type="ARBA" id="ARBA00023136"/>
    </source>
</evidence>
<feature type="non-terminal residue" evidence="7">
    <location>
        <position position="1"/>
    </location>
</feature>
<dbReference type="GO" id="GO:0004930">
    <property type="term" value="F:G protein-coupled receptor activity"/>
    <property type="evidence" value="ECO:0007669"/>
    <property type="project" value="InterPro"/>
</dbReference>
<dbReference type="Pfam" id="PF00001">
    <property type="entry name" value="7tm_1"/>
    <property type="match status" value="1"/>
</dbReference>
<keyword evidence="3 5" id="KW-1133">Transmembrane helix</keyword>
<dbReference type="EMBL" id="KB201441">
    <property type="protein sequence ID" value="ESO96607.1"/>
    <property type="molecule type" value="Genomic_DNA"/>
</dbReference>
<feature type="domain" description="G-protein coupled receptors family 1 profile" evidence="6">
    <location>
        <begin position="8"/>
        <end position="261"/>
    </location>
</feature>
<proteinExistence type="predicted"/>
<protein>
    <recommendedName>
        <fullName evidence="6">G-protein coupled receptors family 1 profile domain-containing protein</fullName>
    </recommendedName>
</protein>
<dbReference type="PANTHER" id="PTHR46641">
    <property type="entry name" value="FMRFAMIDE RECEPTOR-RELATED"/>
    <property type="match status" value="1"/>
</dbReference>
<dbReference type="CDD" id="cd14978">
    <property type="entry name" value="7tmA_FMRFamide_R-like"/>
    <property type="match status" value="1"/>
</dbReference>
<dbReference type="GeneID" id="20252616"/>
<dbReference type="CTD" id="20252616"/>
<dbReference type="Gene3D" id="1.20.1070.10">
    <property type="entry name" value="Rhodopsin 7-helix transmembrane proteins"/>
    <property type="match status" value="1"/>
</dbReference>
<evidence type="ECO:0000256" key="1">
    <source>
        <dbReference type="ARBA" id="ARBA00004370"/>
    </source>
</evidence>
<dbReference type="KEGG" id="lgi:LOTGIDRAFT_84528"/>
<dbReference type="Proteomes" id="UP000030746">
    <property type="component" value="Unassembled WGS sequence"/>
</dbReference>
<reference evidence="7 8" key="1">
    <citation type="journal article" date="2013" name="Nature">
        <title>Insights into bilaterian evolution from three spiralian genomes.</title>
        <authorList>
            <person name="Simakov O."/>
            <person name="Marletaz F."/>
            <person name="Cho S.J."/>
            <person name="Edsinger-Gonzales E."/>
            <person name="Havlak P."/>
            <person name="Hellsten U."/>
            <person name="Kuo D.H."/>
            <person name="Larsson T."/>
            <person name="Lv J."/>
            <person name="Arendt D."/>
            <person name="Savage R."/>
            <person name="Osoegawa K."/>
            <person name="de Jong P."/>
            <person name="Grimwood J."/>
            <person name="Chapman J.A."/>
            <person name="Shapiro H."/>
            <person name="Aerts A."/>
            <person name="Otillar R.P."/>
            <person name="Terry A.Y."/>
            <person name="Boore J.L."/>
            <person name="Grigoriev I.V."/>
            <person name="Lindberg D.R."/>
            <person name="Seaver E.C."/>
            <person name="Weisblat D.A."/>
            <person name="Putnam N.H."/>
            <person name="Rokhsar D.S."/>
        </authorList>
    </citation>
    <scope>NUCLEOTIDE SEQUENCE [LARGE SCALE GENOMIC DNA]</scope>
</reference>
<dbReference type="PRINTS" id="PR00237">
    <property type="entry name" value="GPCRRHODOPSN"/>
</dbReference>
<feature type="non-terminal residue" evidence="7">
    <location>
        <position position="285"/>
    </location>
</feature>
<dbReference type="OMA" id="CDFASNT"/>
<feature type="transmembrane region" description="Helical" evidence="5">
    <location>
        <begin position="109"/>
        <end position="126"/>
    </location>
</feature>
<dbReference type="AlphaFoldDB" id="V4AI55"/>
<keyword evidence="8" id="KW-1185">Reference proteome</keyword>
<name>V4AI55_LOTGI</name>
<sequence length="285" mass="32943">VTAFGLLGNFLNVLVLRHPYMKGISTNFYLLVLCIADIVYLILTLSLSFHHCRDSHQNLAAFYFIAYGRPATDLAGNVAVWITVVFTVERYLGVRHPIKGKIWCTVGKAKIISVFTVLFCFINTFPEVFETKIAQKQNGGYKCVGSEFSEHSSYQIGYYWWFVTIFTVIPCSCLFVFNGLLIRTLLKLSVKRRVEQHKVTLMLVTIVIIFLMCQLPWTILLLYRTYLSERGLRQPINDIRIAGNICNLLVQVNASVNFYLYSFFSRKFRKTTQKIFCRRKFADQS</sequence>
<evidence type="ECO:0000313" key="8">
    <source>
        <dbReference type="Proteomes" id="UP000030746"/>
    </source>
</evidence>
<feature type="transmembrane region" description="Helical" evidence="5">
    <location>
        <begin position="201"/>
        <end position="221"/>
    </location>
</feature>
<keyword evidence="2 5" id="KW-0812">Transmembrane</keyword>
<dbReference type="RefSeq" id="XP_009052689.1">
    <property type="nucleotide sequence ID" value="XM_009054441.1"/>
</dbReference>
<evidence type="ECO:0000256" key="5">
    <source>
        <dbReference type="SAM" id="Phobius"/>
    </source>
</evidence>
<organism evidence="7 8">
    <name type="scientific">Lottia gigantea</name>
    <name type="common">Giant owl limpet</name>
    <dbReference type="NCBI Taxonomy" id="225164"/>
    <lineage>
        <taxon>Eukaryota</taxon>
        <taxon>Metazoa</taxon>
        <taxon>Spiralia</taxon>
        <taxon>Lophotrochozoa</taxon>
        <taxon>Mollusca</taxon>
        <taxon>Gastropoda</taxon>
        <taxon>Patellogastropoda</taxon>
        <taxon>Lottioidea</taxon>
        <taxon>Lottiidae</taxon>
        <taxon>Lottia</taxon>
    </lineage>
</organism>
<comment type="subcellular location">
    <subcellularLocation>
        <location evidence="1">Membrane</location>
    </subcellularLocation>
</comment>
<evidence type="ECO:0000256" key="2">
    <source>
        <dbReference type="ARBA" id="ARBA00022692"/>
    </source>
</evidence>
<keyword evidence="4 5" id="KW-0472">Membrane</keyword>
<evidence type="ECO:0000259" key="6">
    <source>
        <dbReference type="PROSITE" id="PS50262"/>
    </source>
</evidence>
<dbReference type="GO" id="GO:0016020">
    <property type="term" value="C:membrane"/>
    <property type="evidence" value="ECO:0007669"/>
    <property type="project" value="UniProtKB-SubCell"/>
</dbReference>
<evidence type="ECO:0000256" key="3">
    <source>
        <dbReference type="ARBA" id="ARBA00022989"/>
    </source>
</evidence>
<dbReference type="InterPro" id="IPR000276">
    <property type="entry name" value="GPCR_Rhodpsn"/>
</dbReference>
<gene>
    <name evidence="7" type="ORF">LOTGIDRAFT_84528</name>
</gene>
<dbReference type="PANTHER" id="PTHR46641:SF22">
    <property type="entry name" value="PROCTOLIN RECEPTOR, ISOFORM A"/>
    <property type="match status" value="1"/>
</dbReference>
<dbReference type="InterPro" id="IPR017452">
    <property type="entry name" value="GPCR_Rhodpsn_7TM"/>
</dbReference>
<dbReference type="PROSITE" id="PS50262">
    <property type="entry name" value="G_PROTEIN_RECEP_F1_2"/>
    <property type="match status" value="1"/>
</dbReference>
<feature type="transmembrane region" description="Helical" evidence="5">
    <location>
        <begin position="28"/>
        <end position="49"/>
    </location>
</feature>
<dbReference type="SUPFAM" id="SSF81321">
    <property type="entry name" value="Family A G protein-coupled receptor-like"/>
    <property type="match status" value="1"/>
</dbReference>
<feature type="transmembrane region" description="Helical" evidence="5">
    <location>
        <begin position="241"/>
        <end position="264"/>
    </location>
</feature>
<dbReference type="OrthoDB" id="10011262at2759"/>
<accession>V4AI55</accession>
<dbReference type="HOGENOM" id="CLU_009579_24_7_1"/>
<dbReference type="InterPro" id="IPR052954">
    <property type="entry name" value="GPCR-Ligand_Int"/>
</dbReference>
<feature type="transmembrane region" description="Helical" evidence="5">
    <location>
        <begin position="158"/>
        <end position="181"/>
    </location>
</feature>
<evidence type="ECO:0000313" key="7">
    <source>
        <dbReference type="EMBL" id="ESO96607.1"/>
    </source>
</evidence>